<evidence type="ECO:0008006" key="5">
    <source>
        <dbReference type="Google" id="ProtNLM"/>
    </source>
</evidence>
<protein>
    <recommendedName>
        <fullName evidence="5">B box-type domain-containing protein</fullName>
    </recommendedName>
</protein>
<name>A0ABY7EBH8_MYAAR</name>
<organism evidence="3 4">
    <name type="scientific">Mya arenaria</name>
    <name type="common">Soft-shell clam</name>
    <dbReference type="NCBI Taxonomy" id="6604"/>
    <lineage>
        <taxon>Eukaryota</taxon>
        <taxon>Metazoa</taxon>
        <taxon>Spiralia</taxon>
        <taxon>Lophotrochozoa</taxon>
        <taxon>Mollusca</taxon>
        <taxon>Bivalvia</taxon>
        <taxon>Autobranchia</taxon>
        <taxon>Heteroconchia</taxon>
        <taxon>Euheterodonta</taxon>
        <taxon>Imparidentia</taxon>
        <taxon>Neoheterodontei</taxon>
        <taxon>Myida</taxon>
        <taxon>Myoidea</taxon>
        <taxon>Myidae</taxon>
        <taxon>Mya</taxon>
    </lineage>
</organism>
<reference evidence="3" key="1">
    <citation type="submission" date="2022-11" db="EMBL/GenBank/DDBJ databases">
        <title>Centuries of genome instability and evolution in soft-shell clam transmissible cancer (bioRxiv).</title>
        <authorList>
            <person name="Hart S.F.M."/>
            <person name="Yonemitsu M.A."/>
            <person name="Giersch R.M."/>
            <person name="Beal B.F."/>
            <person name="Arriagada G."/>
            <person name="Davis B.W."/>
            <person name="Ostrander E.A."/>
            <person name="Goff S.P."/>
            <person name="Metzger M.J."/>
        </authorList>
    </citation>
    <scope>NUCLEOTIDE SEQUENCE</scope>
    <source>
        <strain evidence="3">MELC-2E11</strain>
        <tissue evidence="3">Siphon/mantle</tissue>
    </source>
</reference>
<dbReference type="EMBL" id="CP111017">
    <property type="protein sequence ID" value="WAR07383.1"/>
    <property type="molecule type" value="Genomic_DNA"/>
</dbReference>
<dbReference type="InterPro" id="IPR011042">
    <property type="entry name" value="6-blade_b-propeller_TolB-like"/>
</dbReference>
<feature type="region of interest" description="Disordered" evidence="2">
    <location>
        <begin position="108"/>
        <end position="136"/>
    </location>
</feature>
<dbReference type="PANTHER" id="PTHR25462">
    <property type="entry name" value="BONUS, ISOFORM C-RELATED"/>
    <property type="match status" value="1"/>
</dbReference>
<evidence type="ECO:0000313" key="3">
    <source>
        <dbReference type="EMBL" id="WAR07383.1"/>
    </source>
</evidence>
<evidence type="ECO:0000313" key="4">
    <source>
        <dbReference type="Proteomes" id="UP001164746"/>
    </source>
</evidence>
<dbReference type="Proteomes" id="UP001164746">
    <property type="component" value="Chromosome 6"/>
</dbReference>
<evidence type="ECO:0000256" key="1">
    <source>
        <dbReference type="SAM" id="Coils"/>
    </source>
</evidence>
<keyword evidence="1" id="KW-0175">Coiled coil</keyword>
<dbReference type="Gene3D" id="3.30.160.60">
    <property type="entry name" value="Classic Zinc Finger"/>
    <property type="match status" value="1"/>
</dbReference>
<feature type="compositionally biased region" description="Polar residues" evidence="2">
    <location>
        <begin position="60"/>
        <end position="73"/>
    </location>
</feature>
<proteinExistence type="predicted"/>
<dbReference type="PANTHER" id="PTHR25462:SF296">
    <property type="entry name" value="MEIOTIC P26, ISOFORM F"/>
    <property type="match status" value="1"/>
</dbReference>
<evidence type="ECO:0000256" key="2">
    <source>
        <dbReference type="SAM" id="MobiDB-lite"/>
    </source>
</evidence>
<dbReference type="SUPFAM" id="SSF101898">
    <property type="entry name" value="NHL repeat"/>
    <property type="match status" value="1"/>
</dbReference>
<sequence length="650" mass="72802">MSHDKERNTPIAGKEDLVCFRCSSERMRKPASRLCMNCDNFFCEDCLLVHEETERPTSAGRKQTTIRGEASRQQVPAIAAAAERADAVAKSDVVPKGHPAAKLEPAQNEVVGKGEVSRRGTMGMPRQPGPTDTCEEHPGKPLELFCTQHNTVGCSACMTDCYRTCTVLYIPDNLHALFRPNDVTAANNRLRNEISALEAEIKDIKNNKTYLAKTMHEAEQEIDQYSDSIIERVEELRRETKNELKKQHDILQEQMTDQGNHFKEALQSAKRYYEKITRVSNRTDSDLFIQAVYCDQEVDKCRAVRAGSREVGYTVMDLEKRNKIIDFLSPLHSFGKAMVSEVDVNTISETMTEYGDDNESYAKTADIDDLKQGDCSYKGKTVSILKFPNDNSNCDIMGASVMEDGSMIFTDKANKRLKRVHPQKELPNTKFNLPDAPWSLCVVPENCIAVTLPDLKTIQFFTVESKLKIAKKKIQTNFKCFAIANNGKELFVSDFYANIYVYVMPDSKIHRILRPKDRTGNDALSAVHNMAVSDNGGVIYVADANKGLFAIESGHGRVLWRVGTWAGLSRGRGVCLDGHGGLYVSGCDLHNVIHVTEEGRVNGEVERKNGVCLPQALSYDRMSEKLIVAGKTNNVVALYFKHDPGWNKLY</sequence>
<gene>
    <name evidence="3" type="ORF">MAR_017341</name>
</gene>
<dbReference type="CDD" id="cd19757">
    <property type="entry name" value="Bbox1"/>
    <property type="match status" value="1"/>
</dbReference>
<dbReference type="Gene3D" id="2.120.10.30">
    <property type="entry name" value="TolB, C-terminal domain"/>
    <property type="match status" value="1"/>
</dbReference>
<dbReference type="SUPFAM" id="SSF57845">
    <property type="entry name" value="B-box zinc-binding domain"/>
    <property type="match status" value="1"/>
</dbReference>
<feature type="region of interest" description="Disordered" evidence="2">
    <location>
        <begin position="53"/>
        <end position="73"/>
    </location>
</feature>
<accession>A0ABY7EBH8</accession>
<dbReference type="InterPro" id="IPR047153">
    <property type="entry name" value="TRIM45/56/19-like"/>
</dbReference>
<keyword evidence="4" id="KW-1185">Reference proteome</keyword>
<feature type="coiled-coil region" evidence="1">
    <location>
        <begin position="187"/>
        <end position="250"/>
    </location>
</feature>